<feature type="chain" id="PRO_5021021655" description="Phosphate ABC transporter substrate-binding protein" evidence="1">
    <location>
        <begin position="19"/>
        <end position="273"/>
    </location>
</feature>
<dbReference type="AlphaFoldDB" id="A0A4V1LQG3"/>
<sequence length="273" mass="31261">MKIKLLFLSILFATNCLSAEKNPITIGIAPHSSTRVILESHQDLRLFLEKFFHRSVEILTAKNFSEFTKRSDKGTFYDLILTSPNLAVLAQRLGGYTPIMTYKKGLSTIILSKDKNILKKDKFPLHVVGLDPVSFPTLDAQEWLSKQGFKEKEKVEYTYTSATDSAISILMNNHADMIIMSLPNYLKLINKKNKALVHVIYKSEPKPSRIYLAKDKNKITLKQWQKALEAFSKSVEGKHHLEITKLEGFKKISPKDLDNLDEIVDKTMKRLYN</sequence>
<proteinExistence type="predicted"/>
<evidence type="ECO:0000313" key="2">
    <source>
        <dbReference type="EMBL" id="RXJ64598.1"/>
    </source>
</evidence>
<dbReference type="STRING" id="877500.GCA_000935065_02481"/>
<feature type="signal peptide" evidence="1">
    <location>
        <begin position="1"/>
        <end position="18"/>
    </location>
</feature>
<evidence type="ECO:0000256" key="1">
    <source>
        <dbReference type="SAM" id="SignalP"/>
    </source>
</evidence>
<organism evidence="2 3">
    <name type="scientific">Halarcobacter anaerophilus</name>
    <dbReference type="NCBI Taxonomy" id="877500"/>
    <lineage>
        <taxon>Bacteria</taxon>
        <taxon>Pseudomonadati</taxon>
        <taxon>Campylobacterota</taxon>
        <taxon>Epsilonproteobacteria</taxon>
        <taxon>Campylobacterales</taxon>
        <taxon>Arcobacteraceae</taxon>
        <taxon>Halarcobacter</taxon>
    </lineage>
</organism>
<gene>
    <name evidence="2" type="ORF">CRV06_01175</name>
</gene>
<evidence type="ECO:0000313" key="3">
    <source>
        <dbReference type="Proteomes" id="UP000290191"/>
    </source>
</evidence>
<protein>
    <recommendedName>
        <fullName evidence="4">Phosphate ABC transporter substrate-binding protein</fullName>
    </recommendedName>
</protein>
<dbReference type="Proteomes" id="UP000290191">
    <property type="component" value="Unassembled WGS sequence"/>
</dbReference>
<evidence type="ECO:0008006" key="4">
    <source>
        <dbReference type="Google" id="ProtNLM"/>
    </source>
</evidence>
<name>A0A4V1LQG3_9BACT</name>
<comment type="caution">
    <text evidence="2">The sequence shown here is derived from an EMBL/GenBank/DDBJ whole genome shotgun (WGS) entry which is preliminary data.</text>
</comment>
<dbReference type="Pfam" id="PF12974">
    <property type="entry name" value="Phosphonate-bd"/>
    <property type="match status" value="1"/>
</dbReference>
<keyword evidence="1" id="KW-0732">Signal</keyword>
<dbReference type="RefSeq" id="WP_129081000.1">
    <property type="nucleotide sequence ID" value="NZ_CP041070.1"/>
</dbReference>
<reference evidence="2 3" key="1">
    <citation type="submission" date="2017-10" db="EMBL/GenBank/DDBJ databases">
        <title>Genomics of the genus Arcobacter.</title>
        <authorList>
            <person name="Perez-Cataluna A."/>
            <person name="Figueras M.J."/>
        </authorList>
    </citation>
    <scope>NUCLEOTIDE SEQUENCE [LARGE SCALE GENOMIC DNA]</scope>
    <source>
        <strain evidence="2 3">DSM 24636</strain>
    </source>
</reference>
<dbReference type="EMBL" id="PDKO01000001">
    <property type="protein sequence ID" value="RXJ64598.1"/>
    <property type="molecule type" value="Genomic_DNA"/>
</dbReference>
<dbReference type="SUPFAM" id="SSF53850">
    <property type="entry name" value="Periplasmic binding protein-like II"/>
    <property type="match status" value="1"/>
</dbReference>
<accession>A0A4V1LQG3</accession>
<keyword evidence="3" id="KW-1185">Reference proteome</keyword>
<dbReference type="OrthoDB" id="9179880at2"/>
<dbReference type="Gene3D" id="3.40.190.10">
    <property type="entry name" value="Periplasmic binding protein-like II"/>
    <property type="match status" value="1"/>
</dbReference>